<dbReference type="PANTHER" id="PTHR24367:SF17">
    <property type="entry name" value="LEUCINE-RICH GLIOMA-INACTIVATED PROTEIN 1"/>
    <property type="match status" value="1"/>
</dbReference>
<keyword evidence="4" id="KW-0732">Signal</keyword>
<keyword evidence="6" id="KW-1185">Reference proteome</keyword>
<dbReference type="InterPro" id="IPR051295">
    <property type="entry name" value="LGI_related"/>
</dbReference>
<keyword evidence="1" id="KW-0433">Leucine-rich repeat</keyword>
<protein>
    <submittedName>
        <fullName evidence="5">Uncharacterized protein</fullName>
    </submittedName>
</protein>
<dbReference type="Gene3D" id="3.80.10.10">
    <property type="entry name" value="Ribonuclease Inhibitor"/>
    <property type="match status" value="1"/>
</dbReference>
<evidence type="ECO:0000256" key="2">
    <source>
        <dbReference type="ARBA" id="ARBA00022737"/>
    </source>
</evidence>
<feature type="signal peptide" evidence="4">
    <location>
        <begin position="1"/>
        <end position="27"/>
    </location>
</feature>
<feature type="chain" id="PRO_5047377346" evidence="4">
    <location>
        <begin position="28"/>
        <end position="189"/>
    </location>
</feature>
<dbReference type="PANTHER" id="PTHR24367">
    <property type="entry name" value="LEUCINE-RICH REPEAT-CONTAINING PROTEIN"/>
    <property type="match status" value="1"/>
</dbReference>
<dbReference type="InterPro" id="IPR003591">
    <property type="entry name" value="Leu-rich_rpt_typical-subtyp"/>
</dbReference>
<feature type="region of interest" description="Disordered" evidence="3">
    <location>
        <begin position="166"/>
        <end position="189"/>
    </location>
</feature>
<evidence type="ECO:0000256" key="4">
    <source>
        <dbReference type="SAM" id="SignalP"/>
    </source>
</evidence>
<dbReference type="Proteomes" id="UP001352852">
    <property type="component" value="Unassembled WGS sequence"/>
</dbReference>
<evidence type="ECO:0000256" key="1">
    <source>
        <dbReference type="ARBA" id="ARBA00022614"/>
    </source>
</evidence>
<comment type="caution">
    <text evidence="5">The sequence shown here is derived from an EMBL/GenBank/DDBJ whole genome shotgun (WGS) entry which is preliminary data.</text>
</comment>
<proteinExistence type="predicted"/>
<reference evidence="5 6" key="1">
    <citation type="submission" date="2021-06" db="EMBL/GenBank/DDBJ databases">
        <authorList>
            <person name="Palmer J.M."/>
        </authorList>
    </citation>
    <scope>NUCLEOTIDE SEQUENCE [LARGE SCALE GENOMIC DNA]</scope>
    <source>
        <strain evidence="5 6">CL_MEX2019</strain>
        <tissue evidence="5">Muscle</tissue>
    </source>
</reference>
<organism evidence="5 6">
    <name type="scientific">Characodon lateralis</name>
    <dbReference type="NCBI Taxonomy" id="208331"/>
    <lineage>
        <taxon>Eukaryota</taxon>
        <taxon>Metazoa</taxon>
        <taxon>Chordata</taxon>
        <taxon>Craniata</taxon>
        <taxon>Vertebrata</taxon>
        <taxon>Euteleostomi</taxon>
        <taxon>Actinopterygii</taxon>
        <taxon>Neopterygii</taxon>
        <taxon>Teleostei</taxon>
        <taxon>Neoteleostei</taxon>
        <taxon>Acanthomorphata</taxon>
        <taxon>Ovalentaria</taxon>
        <taxon>Atherinomorphae</taxon>
        <taxon>Cyprinodontiformes</taxon>
        <taxon>Goodeidae</taxon>
        <taxon>Characodon</taxon>
    </lineage>
</organism>
<dbReference type="InterPro" id="IPR001611">
    <property type="entry name" value="Leu-rich_rpt"/>
</dbReference>
<dbReference type="EMBL" id="JAHUTJ010058408">
    <property type="protein sequence ID" value="MED6287207.1"/>
    <property type="molecule type" value="Genomic_DNA"/>
</dbReference>
<keyword evidence="2" id="KW-0677">Repeat</keyword>
<evidence type="ECO:0000313" key="6">
    <source>
        <dbReference type="Proteomes" id="UP001352852"/>
    </source>
</evidence>
<dbReference type="InterPro" id="IPR032675">
    <property type="entry name" value="LRR_dom_sf"/>
</dbReference>
<sequence>MILMGHRGRGWTALVWLAAVCLVLTDGRRSRQPRCPVGCTCTKDNALCENVRNVPHAFPSDVVSLSFVKSGFNEITGASFVHTPNLQLLLFTANSLDLIDEDAFVGLPHLEYLFIENNRIASISPFAFRGLKALLHLVTGSWCLSPAAYGHKAGYTVDRLPVHHRTAQRHTGQTTMPIQLHAERPPPRS</sequence>
<dbReference type="SMART" id="SM00369">
    <property type="entry name" value="LRR_TYP"/>
    <property type="match status" value="2"/>
</dbReference>
<gene>
    <name evidence="5" type="ORF">CHARACLAT_013961</name>
</gene>
<dbReference type="PROSITE" id="PS51450">
    <property type="entry name" value="LRR"/>
    <property type="match status" value="1"/>
</dbReference>
<accession>A0ABU7EIY2</accession>
<evidence type="ECO:0000256" key="3">
    <source>
        <dbReference type="SAM" id="MobiDB-lite"/>
    </source>
</evidence>
<evidence type="ECO:0000313" key="5">
    <source>
        <dbReference type="EMBL" id="MED6287207.1"/>
    </source>
</evidence>
<name>A0ABU7EIY2_9TELE</name>
<dbReference type="SUPFAM" id="SSF52058">
    <property type="entry name" value="L domain-like"/>
    <property type="match status" value="1"/>
</dbReference>
<dbReference type="Pfam" id="PF13855">
    <property type="entry name" value="LRR_8"/>
    <property type="match status" value="1"/>
</dbReference>